<dbReference type="Proteomes" id="UP000257139">
    <property type="component" value="Chromosome CBM2594_a"/>
</dbReference>
<proteinExistence type="predicted"/>
<dbReference type="AlphaFoldDB" id="A0A7Z7J5H9"/>
<accession>A0A7Z7J5H9</accession>
<dbReference type="EMBL" id="OGUU01000008">
    <property type="protein sequence ID" value="SPC08763.1"/>
    <property type="molecule type" value="Genomic_DNA"/>
</dbReference>
<evidence type="ECO:0000313" key="2">
    <source>
        <dbReference type="Proteomes" id="UP000257139"/>
    </source>
</evidence>
<name>A0A7Z7J5H9_9BURK</name>
<gene>
    <name evidence="1" type="ORF">CBM2594_A40086</name>
</gene>
<comment type="caution">
    <text evidence="1">The sequence shown here is derived from an EMBL/GenBank/DDBJ whole genome shotgun (WGS) entry which is preliminary data.</text>
</comment>
<reference evidence="1 2" key="1">
    <citation type="submission" date="2018-01" db="EMBL/GenBank/DDBJ databases">
        <authorList>
            <person name="Clerissi C."/>
        </authorList>
    </citation>
    <scope>NUCLEOTIDE SEQUENCE [LARGE SCALE GENOMIC DNA]</scope>
    <source>
        <strain evidence="1">Cupriavidus taiwanensis STM 6021</strain>
    </source>
</reference>
<protein>
    <submittedName>
        <fullName evidence="1">Uncharacterized protein</fullName>
    </submittedName>
</protein>
<organism evidence="1 2">
    <name type="scientific">Cupriavidus taiwanensis</name>
    <dbReference type="NCBI Taxonomy" id="164546"/>
    <lineage>
        <taxon>Bacteria</taxon>
        <taxon>Pseudomonadati</taxon>
        <taxon>Pseudomonadota</taxon>
        <taxon>Betaproteobacteria</taxon>
        <taxon>Burkholderiales</taxon>
        <taxon>Burkholderiaceae</taxon>
        <taxon>Cupriavidus</taxon>
    </lineage>
</organism>
<evidence type="ECO:0000313" key="1">
    <source>
        <dbReference type="EMBL" id="SPC08763.1"/>
    </source>
</evidence>
<sequence length="20" mass="2153">MRDGSGIVAVSLGFTWLSEQ</sequence>